<dbReference type="InterPro" id="IPR011990">
    <property type="entry name" value="TPR-like_helical_dom_sf"/>
</dbReference>
<dbReference type="Proteomes" id="UP000828390">
    <property type="component" value="Unassembled WGS sequence"/>
</dbReference>
<dbReference type="AlphaFoldDB" id="A0A9D4EIL0"/>
<keyword evidence="2" id="KW-1185">Reference proteome</keyword>
<reference evidence="1" key="2">
    <citation type="submission" date="2020-11" db="EMBL/GenBank/DDBJ databases">
        <authorList>
            <person name="McCartney M.A."/>
            <person name="Auch B."/>
            <person name="Kono T."/>
            <person name="Mallez S."/>
            <person name="Becker A."/>
            <person name="Gohl D.M."/>
            <person name="Silverstein K.A.T."/>
            <person name="Koren S."/>
            <person name="Bechman K.B."/>
            <person name="Herman A."/>
            <person name="Abrahante J.E."/>
            <person name="Garbe J."/>
        </authorList>
    </citation>
    <scope>NUCLEOTIDE SEQUENCE</scope>
    <source>
        <strain evidence="1">Duluth1</strain>
        <tissue evidence="1">Whole animal</tissue>
    </source>
</reference>
<evidence type="ECO:0000313" key="1">
    <source>
        <dbReference type="EMBL" id="KAH3780346.1"/>
    </source>
</evidence>
<gene>
    <name evidence="1" type="ORF">DPMN_158159</name>
</gene>
<comment type="caution">
    <text evidence="1">The sequence shown here is derived from an EMBL/GenBank/DDBJ whole genome shotgun (WGS) entry which is preliminary data.</text>
</comment>
<accession>A0A9D4EIL0</accession>
<organism evidence="1 2">
    <name type="scientific">Dreissena polymorpha</name>
    <name type="common">Zebra mussel</name>
    <name type="synonym">Mytilus polymorpha</name>
    <dbReference type="NCBI Taxonomy" id="45954"/>
    <lineage>
        <taxon>Eukaryota</taxon>
        <taxon>Metazoa</taxon>
        <taxon>Spiralia</taxon>
        <taxon>Lophotrochozoa</taxon>
        <taxon>Mollusca</taxon>
        <taxon>Bivalvia</taxon>
        <taxon>Autobranchia</taxon>
        <taxon>Heteroconchia</taxon>
        <taxon>Euheterodonta</taxon>
        <taxon>Imparidentia</taxon>
        <taxon>Neoheterodontei</taxon>
        <taxon>Myida</taxon>
        <taxon>Dreissenoidea</taxon>
        <taxon>Dreissenidae</taxon>
        <taxon>Dreissena</taxon>
    </lineage>
</organism>
<sequence length="244" mass="28869">MVSCYMRYASFLDCNNAACEQLDQVENEIKEHKQPSNVCECFNSPMDSLILTRTAQQLYSESFKQINYIFMAFRAAEAICVPMFLLYEFNRRYIETTTPSGLPKPCNTHYDCASVHIKPFIYYLPYLTYRKLYQKTNKNRFAPKSKKAFNEIKSYIEMAIGEQNNTRFRKHFDTSLNMLRHCYEMEGKSVLAMQTYTTSLQWKPKQNEAVLHMIRLRSMDTDLGTFVLKCRNDSKSHFYVMRHL</sequence>
<reference evidence="1" key="1">
    <citation type="journal article" date="2019" name="bioRxiv">
        <title>The Genome of the Zebra Mussel, Dreissena polymorpha: A Resource for Invasive Species Research.</title>
        <authorList>
            <person name="McCartney M.A."/>
            <person name="Auch B."/>
            <person name="Kono T."/>
            <person name="Mallez S."/>
            <person name="Zhang Y."/>
            <person name="Obille A."/>
            <person name="Becker A."/>
            <person name="Abrahante J.E."/>
            <person name="Garbe J."/>
            <person name="Badalamenti J.P."/>
            <person name="Herman A."/>
            <person name="Mangelson H."/>
            <person name="Liachko I."/>
            <person name="Sullivan S."/>
            <person name="Sone E.D."/>
            <person name="Koren S."/>
            <person name="Silverstein K.A.T."/>
            <person name="Beckman K.B."/>
            <person name="Gohl D.M."/>
        </authorList>
    </citation>
    <scope>NUCLEOTIDE SEQUENCE</scope>
    <source>
        <strain evidence="1">Duluth1</strain>
        <tissue evidence="1">Whole animal</tissue>
    </source>
</reference>
<evidence type="ECO:0000313" key="2">
    <source>
        <dbReference type="Proteomes" id="UP000828390"/>
    </source>
</evidence>
<name>A0A9D4EIL0_DREPO</name>
<protein>
    <submittedName>
        <fullName evidence="1">Uncharacterized protein</fullName>
    </submittedName>
</protein>
<proteinExistence type="predicted"/>
<dbReference type="Gene3D" id="1.25.40.10">
    <property type="entry name" value="Tetratricopeptide repeat domain"/>
    <property type="match status" value="1"/>
</dbReference>
<dbReference type="EMBL" id="JAIWYP010000008">
    <property type="protein sequence ID" value="KAH3780346.1"/>
    <property type="molecule type" value="Genomic_DNA"/>
</dbReference>